<reference evidence="2 3" key="1">
    <citation type="submission" date="2017-06" db="EMBL/GenBank/DDBJ databases">
        <title>Ant-infecting Ophiocordyceps genomes reveal a high diversity of potential behavioral manipulation genes and a possible major role for enterotoxins.</title>
        <authorList>
            <person name="De Bekker C."/>
            <person name="Evans H.C."/>
            <person name="Brachmann A."/>
            <person name="Hughes D.P."/>
        </authorList>
    </citation>
    <scope>NUCLEOTIDE SEQUENCE [LARGE SCALE GENOMIC DNA]</scope>
    <source>
        <strain evidence="2 3">Map64</strain>
    </source>
</reference>
<dbReference type="PANTHER" id="PTHR48100">
    <property type="entry name" value="BROAD-SPECIFICITY PHOSPHATASE YOR283W-RELATED"/>
    <property type="match status" value="1"/>
</dbReference>
<keyword evidence="3" id="KW-1185">Reference proteome</keyword>
<name>A0A2C5XII5_9HYPO</name>
<accession>A0A2C5XII5</accession>
<dbReference type="SMART" id="SM00855">
    <property type="entry name" value="PGAM"/>
    <property type="match status" value="1"/>
</dbReference>
<proteinExistence type="predicted"/>
<protein>
    <recommendedName>
        <fullName evidence="4">Phosphoglycerate mutase-like protein</fullName>
    </recommendedName>
</protein>
<dbReference type="PANTHER" id="PTHR48100:SF24">
    <property type="entry name" value="PHOSPHOGLYCERATE MUTASE"/>
    <property type="match status" value="1"/>
</dbReference>
<dbReference type="Proteomes" id="UP000226192">
    <property type="component" value="Unassembled WGS sequence"/>
</dbReference>
<dbReference type="AlphaFoldDB" id="A0A2C5XII5"/>
<dbReference type="Pfam" id="PF00300">
    <property type="entry name" value="His_Phos_1"/>
    <property type="match status" value="1"/>
</dbReference>
<dbReference type="Gene3D" id="3.40.50.1240">
    <property type="entry name" value="Phosphoglycerate mutase-like"/>
    <property type="match status" value="1"/>
</dbReference>
<gene>
    <name evidence="2" type="ORF">CDD81_5425</name>
</gene>
<dbReference type="EMBL" id="NJET01000041">
    <property type="protein sequence ID" value="PHH63868.1"/>
    <property type="molecule type" value="Genomic_DNA"/>
</dbReference>
<feature type="compositionally biased region" description="Basic and acidic residues" evidence="1">
    <location>
        <begin position="27"/>
        <end position="37"/>
    </location>
</feature>
<dbReference type="InterPro" id="IPR013078">
    <property type="entry name" value="His_Pase_superF_clade-1"/>
</dbReference>
<organism evidence="2 3">
    <name type="scientific">Ophiocordyceps australis</name>
    <dbReference type="NCBI Taxonomy" id="1399860"/>
    <lineage>
        <taxon>Eukaryota</taxon>
        <taxon>Fungi</taxon>
        <taxon>Dikarya</taxon>
        <taxon>Ascomycota</taxon>
        <taxon>Pezizomycotina</taxon>
        <taxon>Sordariomycetes</taxon>
        <taxon>Hypocreomycetidae</taxon>
        <taxon>Hypocreales</taxon>
        <taxon>Ophiocordycipitaceae</taxon>
        <taxon>Ophiocordyceps</taxon>
    </lineage>
</organism>
<dbReference type="OrthoDB" id="496981at2759"/>
<dbReference type="InterPro" id="IPR029033">
    <property type="entry name" value="His_PPase_superfam"/>
</dbReference>
<dbReference type="InterPro" id="IPR050275">
    <property type="entry name" value="PGM_Phosphatase"/>
</dbReference>
<feature type="region of interest" description="Disordered" evidence="1">
    <location>
        <begin position="1"/>
        <end position="115"/>
    </location>
</feature>
<feature type="region of interest" description="Disordered" evidence="1">
    <location>
        <begin position="332"/>
        <end position="392"/>
    </location>
</feature>
<evidence type="ECO:0000313" key="3">
    <source>
        <dbReference type="Proteomes" id="UP000226192"/>
    </source>
</evidence>
<evidence type="ECO:0000313" key="2">
    <source>
        <dbReference type="EMBL" id="PHH63868.1"/>
    </source>
</evidence>
<comment type="caution">
    <text evidence="2">The sequence shown here is derived from an EMBL/GenBank/DDBJ whole genome shotgun (WGS) entry which is preliminary data.</text>
</comment>
<evidence type="ECO:0000256" key="1">
    <source>
        <dbReference type="SAM" id="MobiDB-lite"/>
    </source>
</evidence>
<dbReference type="SUPFAM" id="SSF53254">
    <property type="entry name" value="Phosphoglycerate mutase-like"/>
    <property type="match status" value="1"/>
</dbReference>
<evidence type="ECO:0008006" key="4">
    <source>
        <dbReference type="Google" id="ProtNLM"/>
    </source>
</evidence>
<dbReference type="GO" id="GO:0005737">
    <property type="term" value="C:cytoplasm"/>
    <property type="evidence" value="ECO:0007669"/>
    <property type="project" value="TreeGrafter"/>
</dbReference>
<feature type="compositionally biased region" description="Basic residues" evidence="1">
    <location>
        <begin position="62"/>
        <end position="80"/>
    </location>
</feature>
<sequence>MGSQDKKGGVVKRLIQRLLPAPLPRTDSPKQKPKSESAAKPTKPRHHHHPASPPLKSIKTNTKQHAKTPRSAAAKKKKTPTKPSPKTKTPPKRSLFKTSKPRKTSLGTAKQSKRVRSMAPQVVLIRHAQALHNSTNKFCPFYFELHDPELTTLGQQQCAALQKSLRARFKDLKAADAVIVASPMRRTLETATLGLDWLLAQGIDMEACAEWQEVSSKPCDTGSHIATLSPLFPHVSFSPLSSSPWPSKPGSHLCPPTPGLAAAAALYAPTRPAVLARGAAALSTLLARHARRRVIFVVSHSGFLRQGVAGQWFANADYRVYDVDVAKVAGEDEGKEKEKKKKTGKGKMGGGKQKGNWGERWPLKLDQATREGGLGSSRPIHVELGADLPDCL</sequence>
<dbReference type="GO" id="GO:0016791">
    <property type="term" value="F:phosphatase activity"/>
    <property type="evidence" value="ECO:0007669"/>
    <property type="project" value="TreeGrafter"/>
</dbReference>
<dbReference type="CDD" id="cd07040">
    <property type="entry name" value="HP"/>
    <property type="match status" value="1"/>
</dbReference>
<feature type="compositionally biased region" description="Basic residues" evidence="1">
    <location>
        <begin position="89"/>
        <end position="103"/>
    </location>
</feature>